<reference evidence="4" key="1">
    <citation type="submission" date="2016-10" db="EMBL/GenBank/DDBJ databases">
        <authorList>
            <person name="Varghese N."/>
            <person name="Submissions S."/>
        </authorList>
    </citation>
    <scope>NUCLEOTIDE SEQUENCE [LARGE SCALE GENOMIC DNA]</scope>
    <source>
        <strain evidence="4">BL9</strain>
    </source>
</reference>
<dbReference type="EMBL" id="FMVM01000015">
    <property type="protein sequence ID" value="SCZ00210.1"/>
    <property type="molecule type" value="Genomic_DNA"/>
</dbReference>
<keyword evidence="1" id="KW-0560">Oxidoreductase</keyword>
<evidence type="ECO:0000259" key="2">
    <source>
        <dbReference type="Pfam" id="PF00248"/>
    </source>
</evidence>
<evidence type="ECO:0000313" key="4">
    <source>
        <dbReference type="Proteomes" id="UP000198538"/>
    </source>
</evidence>
<proteinExistence type="predicted"/>
<dbReference type="InterPro" id="IPR050791">
    <property type="entry name" value="Aldo-Keto_reductase"/>
</dbReference>
<dbReference type="AlphaFoldDB" id="A0A1G5KJD1"/>
<dbReference type="InterPro" id="IPR023210">
    <property type="entry name" value="NADP_OxRdtase_dom"/>
</dbReference>
<dbReference type="Pfam" id="PF00248">
    <property type="entry name" value="Aldo_ket_red"/>
    <property type="match status" value="1"/>
</dbReference>
<dbReference type="CDD" id="cd19076">
    <property type="entry name" value="AKR_AKR13A_13D"/>
    <property type="match status" value="1"/>
</dbReference>
<evidence type="ECO:0000313" key="3">
    <source>
        <dbReference type="EMBL" id="SCZ00210.1"/>
    </source>
</evidence>
<organism evidence="3 4">
    <name type="scientific">Paenibacillus polysaccharolyticus</name>
    <dbReference type="NCBI Taxonomy" id="582692"/>
    <lineage>
        <taxon>Bacteria</taxon>
        <taxon>Bacillati</taxon>
        <taxon>Bacillota</taxon>
        <taxon>Bacilli</taxon>
        <taxon>Bacillales</taxon>
        <taxon>Paenibacillaceae</taxon>
        <taxon>Paenibacillus</taxon>
    </lineage>
</organism>
<dbReference type="InterPro" id="IPR036812">
    <property type="entry name" value="NAD(P)_OxRdtase_dom_sf"/>
</dbReference>
<feature type="domain" description="NADP-dependent oxidoreductase" evidence="2">
    <location>
        <begin position="23"/>
        <end position="312"/>
    </location>
</feature>
<dbReference type="SUPFAM" id="SSF51430">
    <property type="entry name" value="NAD(P)-linked oxidoreductase"/>
    <property type="match status" value="1"/>
</dbReference>
<dbReference type="STRING" id="582692.SAMN05720606_11567"/>
<protein>
    <submittedName>
        <fullName evidence="3">Predicted oxidoreductase</fullName>
    </submittedName>
</protein>
<name>A0A1G5KJD1_9BACL</name>
<dbReference type="Proteomes" id="UP000198538">
    <property type="component" value="Unassembled WGS sequence"/>
</dbReference>
<gene>
    <name evidence="3" type="ORF">SAMN05720606_11567</name>
</gene>
<keyword evidence="4" id="KW-1185">Reference proteome</keyword>
<dbReference type="Gene3D" id="3.20.20.100">
    <property type="entry name" value="NADP-dependent oxidoreductase domain"/>
    <property type="match status" value="1"/>
</dbReference>
<dbReference type="PANTHER" id="PTHR43625">
    <property type="entry name" value="AFLATOXIN B1 ALDEHYDE REDUCTASE"/>
    <property type="match status" value="1"/>
</dbReference>
<dbReference type="GO" id="GO:0005737">
    <property type="term" value="C:cytoplasm"/>
    <property type="evidence" value="ECO:0007669"/>
    <property type="project" value="TreeGrafter"/>
</dbReference>
<dbReference type="PANTHER" id="PTHR43625:SF40">
    <property type="entry name" value="ALDO-KETO REDUCTASE YAKC [NADP(+)]"/>
    <property type="match status" value="1"/>
</dbReference>
<evidence type="ECO:0000256" key="1">
    <source>
        <dbReference type="ARBA" id="ARBA00023002"/>
    </source>
</evidence>
<sequence length="327" mass="36373">MEFNNNGVVKRKLGSLGLEVSALGLGTMMMPDNEDSIRTIHGALDQGVTLFDTADIYGEHFMQQGLFGGNEQLVGRALKGRRDQAVLATKFGIVSPNMKVLGHPAYVKKSIDSSLLQLGTHYIDLYYQHRVDPDVPIEETVGAMAQLVQEGKVRFLGLSEATADQIRRAHAIHPITAVETEYSLWSREVEDEVLPVLDELGIGFVPYSPLGRGFLTGQIRTFDDLPADDYRRFFPRFQGDNFNKNLEVVRLIEQLAARKRCTTPQLALAWLLAQGEQIVPIPGTKRLERLQENLGALQVTITPEELAEIEHISPKGFAAGERYPSFS</sequence>
<accession>A0A1G5KJD1</accession>
<dbReference type="GO" id="GO:0016491">
    <property type="term" value="F:oxidoreductase activity"/>
    <property type="evidence" value="ECO:0007669"/>
    <property type="project" value="UniProtKB-KW"/>
</dbReference>